<dbReference type="EMBL" id="MU150345">
    <property type="protein sequence ID" value="KAF9458274.1"/>
    <property type="molecule type" value="Genomic_DNA"/>
</dbReference>
<comment type="caution">
    <text evidence="3">The sequence shown here is derived from an EMBL/GenBank/DDBJ whole genome shotgun (WGS) entry which is preliminary data.</text>
</comment>
<dbReference type="AlphaFoldDB" id="A0A9P6CEQ4"/>
<sequence length="274" mass="30926">MSNFRPDGQRSSSTLNSNAKKIKKNSLKEKAERFRVLIIGGANAGKTTILKKICNTTDQPEIYNSYGSRIDGSTLEPNITRGEHDIKNEMIFRSNSTLVFHDSQGFEAGGTDEFRKVKDFVTDCAKSKRMKNQVHVIWYCVAMDDDRPITYAEEQFFSVSGTGKVPVVVVFTKCEALEIKVIGALEDAGHDFDEAVQNAPKHVEEYQKNIQHRFETMAYPPKGYVFLQEMEKPKMNCEALVRCTADVLDSSILQGLFISTQQNNLELALEHSLR</sequence>
<dbReference type="SUPFAM" id="SSF52540">
    <property type="entry name" value="P-loop containing nucleoside triphosphate hydrolases"/>
    <property type="match status" value="1"/>
</dbReference>
<dbReference type="Gene3D" id="3.40.50.300">
    <property type="entry name" value="P-loop containing nucleotide triphosphate hydrolases"/>
    <property type="match status" value="1"/>
</dbReference>
<dbReference type="Pfam" id="PF01926">
    <property type="entry name" value="MMR_HSR1"/>
    <property type="match status" value="1"/>
</dbReference>
<evidence type="ECO:0000259" key="2">
    <source>
        <dbReference type="Pfam" id="PF01926"/>
    </source>
</evidence>
<gene>
    <name evidence="3" type="ORF">BDZ94DRAFT_1284923</name>
</gene>
<feature type="region of interest" description="Disordered" evidence="1">
    <location>
        <begin position="1"/>
        <end position="21"/>
    </location>
</feature>
<accession>A0A9P6CEQ4</accession>
<dbReference type="CDD" id="cd00882">
    <property type="entry name" value="Ras_like_GTPase"/>
    <property type="match status" value="1"/>
</dbReference>
<feature type="domain" description="G" evidence="2">
    <location>
        <begin position="35"/>
        <end position="173"/>
    </location>
</feature>
<reference evidence="3" key="1">
    <citation type="submission" date="2020-11" db="EMBL/GenBank/DDBJ databases">
        <authorList>
            <consortium name="DOE Joint Genome Institute"/>
            <person name="Ahrendt S."/>
            <person name="Riley R."/>
            <person name="Andreopoulos W."/>
            <person name="Labutti K."/>
            <person name="Pangilinan J."/>
            <person name="Ruiz-Duenas F.J."/>
            <person name="Barrasa J.M."/>
            <person name="Sanchez-Garcia M."/>
            <person name="Camarero S."/>
            <person name="Miyauchi S."/>
            <person name="Serrano A."/>
            <person name="Linde D."/>
            <person name="Babiker R."/>
            <person name="Drula E."/>
            <person name="Ayuso-Fernandez I."/>
            <person name="Pacheco R."/>
            <person name="Padilla G."/>
            <person name="Ferreira P."/>
            <person name="Barriuso J."/>
            <person name="Kellner H."/>
            <person name="Castanera R."/>
            <person name="Alfaro M."/>
            <person name="Ramirez L."/>
            <person name="Pisabarro A.G."/>
            <person name="Kuo A."/>
            <person name="Tritt A."/>
            <person name="Lipzen A."/>
            <person name="He G."/>
            <person name="Yan M."/>
            <person name="Ng V."/>
            <person name="Cullen D."/>
            <person name="Martin F."/>
            <person name="Rosso M.-N."/>
            <person name="Henrissat B."/>
            <person name="Hibbett D."/>
            <person name="Martinez A.T."/>
            <person name="Grigoriev I.V."/>
        </authorList>
    </citation>
    <scope>NUCLEOTIDE SEQUENCE</scope>
    <source>
        <strain evidence="3">CBS 247.69</strain>
    </source>
</reference>
<dbReference type="Proteomes" id="UP000807353">
    <property type="component" value="Unassembled WGS sequence"/>
</dbReference>
<name>A0A9P6CEQ4_9AGAR</name>
<dbReference type="InterPro" id="IPR027417">
    <property type="entry name" value="P-loop_NTPase"/>
</dbReference>
<evidence type="ECO:0000256" key="1">
    <source>
        <dbReference type="SAM" id="MobiDB-lite"/>
    </source>
</evidence>
<protein>
    <recommendedName>
        <fullName evidence="2">G domain-containing protein</fullName>
    </recommendedName>
</protein>
<keyword evidence="4" id="KW-1185">Reference proteome</keyword>
<evidence type="ECO:0000313" key="4">
    <source>
        <dbReference type="Proteomes" id="UP000807353"/>
    </source>
</evidence>
<proteinExistence type="predicted"/>
<evidence type="ECO:0000313" key="3">
    <source>
        <dbReference type="EMBL" id="KAF9458274.1"/>
    </source>
</evidence>
<feature type="compositionally biased region" description="Polar residues" evidence="1">
    <location>
        <begin position="1"/>
        <end position="19"/>
    </location>
</feature>
<dbReference type="InterPro" id="IPR006073">
    <property type="entry name" value="GTP-bd"/>
</dbReference>
<organism evidence="3 4">
    <name type="scientific">Collybia nuda</name>
    <dbReference type="NCBI Taxonomy" id="64659"/>
    <lineage>
        <taxon>Eukaryota</taxon>
        <taxon>Fungi</taxon>
        <taxon>Dikarya</taxon>
        <taxon>Basidiomycota</taxon>
        <taxon>Agaricomycotina</taxon>
        <taxon>Agaricomycetes</taxon>
        <taxon>Agaricomycetidae</taxon>
        <taxon>Agaricales</taxon>
        <taxon>Tricholomatineae</taxon>
        <taxon>Clitocybaceae</taxon>
        <taxon>Collybia</taxon>
    </lineage>
</organism>
<dbReference type="OrthoDB" id="59699at2759"/>
<dbReference type="GO" id="GO:0005525">
    <property type="term" value="F:GTP binding"/>
    <property type="evidence" value="ECO:0007669"/>
    <property type="project" value="InterPro"/>
</dbReference>